<dbReference type="Proteomes" id="UP000654918">
    <property type="component" value="Unassembled WGS sequence"/>
</dbReference>
<evidence type="ECO:0000256" key="1">
    <source>
        <dbReference type="SAM" id="MobiDB-lite"/>
    </source>
</evidence>
<keyword evidence="3" id="KW-1185">Reference proteome</keyword>
<name>A0A8H6KU71_9PEZI</name>
<gene>
    <name evidence="2" type="ORF">CPLU01_02853</name>
</gene>
<comment type="caution">
    <text evidence="2">The sequence shown here is derived from an EMBL/GenBank/DDBJ whole genome shotgun (WGS) entry which is preliminary data.</text>
</comment>
<dbReference type="AlphaFoldDB" id="A0A8H6KU71"/>
<proteinExistence type="predicted"/>
<organism evidence="2 3">
    <name type="scientific">Colletotrichum plurivorum</name>
    <dbReference type="NCBI Taxonomy" id="2175906"/>
    <lineage>
        <taxon>Eukaryota</taxon>
        <taxon>Fungi</taxon>
        <taxon>Dikarya</taxon>
        <taxon>Ascomycota</taxon>
        <taxon>Pezizomycotina</taxon>
        <taxon>Sordariomycetes</taxon>
        <taxon>Hypocreomycetidae</taxon>
        <taxon>Glomerellales</taxon>
        <taxon>Glomerellaceae</taxon>
        <taxon>Colletotrichum</taxon>
        <taxon>Colletotrichum orchidearum species complex</taxon>
    </lineage>
</organism>
<sequence length="241" mass="26217">MHAVKNEHPVRGLGIYTTLVLITYNSTTKGSPVAFQVPLTSTDNLGNKPSPRPASLSDTILTEIQVLPRYSIVCSSLFAFLTVFKNNKNDAAAAHSKMGRRRESSDSTSETGPIGPSQGPLRCSIGRRTEGKPRYAAQRNALPRIPPLRRSRAEANSQVQSRLTIHKCPGLPLHPSSVSLCFRSWAALNRSPGGDDSGGKQHLPAIYQTNACNCMAVVRAGAWQPSHLAEIGLVRHVEQYR</sequence>
<reference evidence="2" key="1">
    <citation type="journal article" date="2020" name="Phytopathology">
        <title>Genome Sequence Resources of Colletotrichum truncatum, C. plurivorum, C. musicola, and C. sojae: Four Species Pathogenic to Soybean (Glycine max).</title>
        <authorList>
            <person name="Rogerio F."/>
            <person name="Boufleur T.R."/>
            <person name="Ciampi-Guillardi M."/>
            <person name="Sukno S.A."/>
            <person name="Thon M.R."/>
            <person name="Massola Junior N.S."/>
            <person name="Baroncelli R."/>
        </authorList>
    </citation>
    <scope>NUCLEOTIDE SEQUENCE</scope>
    <source>
        <strain evidence="2">LFN00145</strain>
    </source>
</reference>
<accession>A0A8H6KU71</accession>
<evidence type="ECO:0000313" key="2">
    <source>
        <dbReference type="EMBL" id="KAF6837744.1"/>
    </source>
</evidence>
<feature type="region of interest" description="Disordered" evidence="1">
    <location>
        <begin position="94"/>
        <end position="151"/>
    </location>
</feature>
<evidence type="ECO:0000313" key="3">
    <source>
        <dbReference type="Proteomes" id="UP000654918"/>
    </source>
</evidence>
<protein>
    <submittedName>
        <fullName evidence="2">Uncharacterized protein</fullName>
    </submittedName>
</protein>
<dbReference type="EMBL" id="WIGO01000023">
    <property type="protein sequence ID" value="KAF6837744.1"/>
    <property type="molecule type" value="Genomic_DNA"/>
</dbReference>